<evidence type="ECO:0000256" key="1">
    <source>
        <dbReference type="SAM" id="SignalP"/>
    </source>
</evidence>
<name>A0ABQ8QXA4_FUSEQ</name>
<sequence length="91" mass="10085">MKASIILVLPFLSVAAAAPAKVDKRIDLSKLLEPVDCPVKVAKVIPKCFPYVDEGDEIMIDRLKICIKKLGLNVERTVKLEEITCIYNSSI</sequence>
<feature type="chain" id="PRO_5045201678" evidence="1">
    <location>
        <begin position="18"/>
        <end position="91"/>
    </location>
</feature>
<keyword evidence="1" id="KW-0732">Signal</keyword>
<dbReference type="EMBL" id="JAOQBH010000031">
    <property type="protein sequence ID" value="KAJ4112491.1"/>
    <property type="molecule type" value="Genomic_DNA"/>
</dbReference>
<dbReference type="Proteomes" id="UP001152024">
    <property type="component" value="Unassembled WGS sequence"/>
</dbReference>
<feature type="signal peptide" evidence="1">
    <location>
        <begin position="1"/>
        <end position="17"/>
    </location>
</feature>
<evidence type="ECO:0000313" key="2">
    <source>
        <dbReference type="EMBL" id="KAJ4112491.1"/>
    </source>
</evidence>
<reference evidence="2" key="1">
    <citation type="submission" date="2022-09" db="EMBL/GenBank/DDBJ databases">
        <title>Fusarium specimens isolated from Avocado Roots.</title>
        <authorList>
            <person name="Stajich J."/>
            <person name="Roper C."/>
            <person name="Heimlech-Rivalta G."/>
        </authorList>
    </citation>
    <scope>NUCLEOTIDE SEQUENCE</scope>
    <source>
        <strain evidence="2">CF00095</strain>
    </source>
</reference>
<keyword evidence="3" id="KW-1185">Reference proteome</keyword>
<evidence type="ECO:0000313" key="3">
    <source>
        <dbReference type="Proteomes" id="UP001152024"/>
    </source>
</evidence>
<organism evidence="2 3">
    <name type="scientific">Fusarium equiseti</name>
    <name type="common">Fusarium scirpi</name>
    <dbReference type="NCBI Taxonomy" id="61235"/>
    <lineage>
        <taxon>Eukaryota</taxon>
        <taxon>Fungi</taxon>
        <taxon>Dikarya</taxon>
        <taxon>Ascomycota</taxon>
        <taxon>Pezizomycotina</taxon>
        <taxon>Sordariomycetes</taxon>
        <taxon>Hypocreomycetidae</taxon>
        <taxon>Hypocreales</taxon>
        <taxon>Nectriaceae</taxon>
        <taxon>Fusarium</taxon>
        <taxon>Fusarium incarnatum-equiseti species complex</taxon>
    </lineage>
</organism>
<proteinExistence type="predicted"/>
<gene>
    <name evidence="2" type="ORF">NW768_011658</name>
</gene>
<comment type="caution">
    <text evidence="2">The sequence shown here is derived from an EMBL/GenBank/DDBJ whole genome shotgun (WGS) entry which is preliminary data.</text>
</comment>
<protein>
    <submittedName>
        <fullName evidence="2">Uncharacterized protein</fullName>
    </submittedName>
</protein>
<accession>A0ABQ8QXA4</accession>